<dbReference type="NCBIfam" id="TIGR01845">
    <property type="entry name" value="outer_NodT"/>
    <property type="match status" value="1"/>
</dbReference>
<dbReference type="Proteomes" id="UP000243719">
    <property type="component" value="Unassembled WGS sequence"/>
</dbReference>
<dbReference type="GO" id="GO:0005886">
    <property type="term" value="C:plasma membrane"/>
    <property type="evidence" value="ECO:0007669"/>
    <property type="project" value="UniProtKB-SubCell"/>
</dbReference>
<proteinExistence type="inferred from homology"/>
<accession>A0A1H2PV59</accession>
<keyword evidence="2" id="KW-0472">Membrane</keyword>
<dbReference type="PANTHER" id="PTHR30203">
    <property type="entry name" value="OUTER MEMBRANE CATION EFFLUX PROTEIN"/>
    <property type="match status" value="1"/>
</dbReference>
<dbReference type="Gene3D" id="1.20.1600.10">
    <property type="entry name" value="Outer membrane efflux proteins (OEP)"/>
    <property type="match status" value="1"/>
</dbReference>
<dbReference type="InterPro" id="IPR010131">
    <property type="entry name" value="MdtP/NodT-like"/>
</dbReference>
<keyword evidence="4" id="KW-1185">Reference proteome</keyword>
<protein>
    <submittedName>
        <fullName evidence="3">Efflux transporter, outer membrane factor (OMF) lipoprotein, NodT family</fullName>
    </submittedName>
</protein>
<dbReference type="PANTHER" id="PTHR30203:SF33">
    <property type="entry name" value="BLR4455 PROTEIN"/>
    <property type="match status" value="1"/>
</dbReference>
<evidence type="ECO:0000313" key="4">
    <source>
        <dbReference type="Proteomes" id="UP000243719"/>
    </source>
</evidence>
<gene>
    <name evidence="3" type="ORF">SAMN05216551_11566</name>
</gene>
<evidence type="ECO:0000256" key="1">
    <source>
        <dbReference type="ARBA" id="ARBA00007613"/>
    </source>
</evidence>
<keyword evidence="2" id="KW-1134">Transmembrane beta strand</keyword>
<keyword evidence="2 3" id="KW-0449">Lipoprotein</keyword>
<dbReference type="PROSITE" id="PS51257">
    <property type="entry name" value="PROKAR_LIPOPROTEIN"/>
    <property type="match status" value="1"/>
</dbReference>
<dbReference type="EMBL" id="FNLO01000015">
    <property type="protein sequence ID" value="SDV51148.1"/>
    <property type="molecule type" value="Genomic_DNA"/>
</dbReference>
<comment type="similarity">
    <text evidence="1 2">Belongs to the outer membrane factor (OMF) (TC 1.B.17) family.</text>
</comment>
<organism evidence="3 4">
    <name type="scientific">Chitinasiproducens palmae</name>
    <dbReference type="NCBI Taxonomy" id="1770053"/>
    <lineage>
        <taxon>Bacteria</taxon>
        <taxon>Pseudomonadati</taxon>
        <taxon>Pseudomonadota</taxon>
        <taxon>Betaproteobacteria</taxon>
        <taxon>Burkholderiales</taxon>
        <taxon>Burkholderiaceae</taxon>
        <taxon>Chitinasiproducens</taxon>
    </lineage>
</organism>
<dbReference type="OrthoDB" id="9770517at2"/>
<comment type="subcellular location">
    <subcellularLocation>
        <location evidence="2">Cell membrane</location>
        <topology evidence="2">Lipid-anchor</topology>
    </subcellularLocation>
</comment>
<dbReference type="GO" id="GO:0015562">
    <property type="term" value="F:efflux transmembrane transporter activity"/>
    <property type="evidence" value="ECO:0007669"/>
    <property type="project" value="InterPro"/>
</dbReference>
<evidence type="ECO:0000313" key="3">
    <source>
        <dbReference type="EMBL" id="SDV51148.1"/>
    </source>
</evidence>
<dbReference type="AlphaFoldDB" id="A0A1H2PV59"/>
<evidence type="ECO:0000256" key="2">
    <source>
        <dbReference type="RuleBase" id="RU362097"/>
    </source>
</evidence>
<reference evidence="4" key="1">
    <citation type="submission" date="2016-09" db="EMBL/GenBank/DDBJ databases">
        <authorList>
            <person name="Varghese N."/>
            <person name="Submissions S."/>
        </authorList>
    </citation>
    <scope>NUCLEOTIDE SEQUENCE [LARGE SCALE GENOMIC DNA]</scope>
    <source>
        <strain evidence="4">JS23</strain>
    </source>
</reference>
<keyword evidence="2" id="KW-0732">Signal</keyword>
<keyword evidence="2" id="KW-0812">Transmembrane</keyword>
<keyword evidence="2" id="KW-0564">Palmitate</keyword>
<feature type="signal peptide" evidence="2">
    <location>
        <begin position="1"/>
        <end position="37"/>
    </location>
</feature>
<dbReference type="SUPFAM" id="SSF56954">
    <property type="entry name" value="Outer membrane efflux proteins (OEP)"/>
    <property type="match status" value="1"/>
</dbReference>
<sequence>MRRTILPRYTPFGRRRVAAATACGLALVACLLVSACASPSEEADRAAAARVPAAWRNAAPQDVDAGARTEARAAAAASAPVDGFAERWWQVYGAPGLDRAVDLALRHGSDTATAAARLDEAAAVARLAGAQRLPHASATLGVEREGRLAGTREASGNAAFATLEITHTLDLWGERRALQAAALARQRASVHDLATVRLTVAAATASAWLETVALGERLTIARANADLARRVLDLVAVRQQAGVVTSLDLATQRALLAERERDAAAMHGAARQAEARLAILLGGNAAEVPPLLANARLDALACPRIDVGLPATLLLRRPDLARAEAALAAADADLRAARAALLPSIDLAASVGGGGNRLRQILSNPLYGLAAALTAPIFDADQRQAERDIAAARRQALLSDYHGAIVNAFGETEGALALRQSLGAQALAQQRVLDEAQRAYKLAEARYRAGSDTLLTLLDAQRTLYEARDRAVLLRLQTLQATVALQAALGGGWQRGAAGAAVAGG</sequence>
<dbReference type="Pfam" id="PF02321">
    <property type="entry name" value="OEP"/>
    <property type="match status" value="2"/>
</dbReference>
<name>A0A1H2PV59_9BURK</name>
<dbReference type="InterPro" id="IPR003423">
    <property type="entry name" value="OMP_efflux"/>
</dbReference>
<dbReference type="Gene3D" id="2.20.200.10">
    <property type="entry name" value="Outer membrane efflux proteins (OEP)"/>
    <property type="match status" value="1"/>
</dbReference>
<dbReference type="RefSeq" id="WP_091912592.1">
    <property type="nucleotide sequence ID" value="NZ_FNLO01000015.1"/>
</dbReference>
<dbReference type="STRING" id="1770053.SAMN05216551_11566"/>
<feature type="chain" id="PRO_5017105883" evidence="2">
    <location>
        <begin position="38"/>
        <end position="505"/>
    </location>
</feature>